<sequence>MTLTLDPVEVRVLGCLVEKELTTPDGYPLSLAALTAACNQRSSREPVMNLDEATVLDKVNALIEKHLVSERSGAGSRVAKFVHRLTGHLREAEDFSQPQRAALGP</sequence>
<accession>A0A1B4V6K2</accession>
<dbReference type="InterPro" id="IPR036390">
    <property type="entry name" value="WH_DNA-bd_sf"/>
</dbReference>
<dbReference type="AlphaFoldDB" id="A0A1B4V6K2"/>
<dbReference type="Proteomes" id="UP000218899">
    <property type="component" value="Chromosome"/>
</dbReference>
<dbReference type="InterPro" id="IPR036388">
    <property type="entry name" value="WH-like_DNA-bd_sf"/>
</dbReference>
<keyword evidence="2" id="KW-1185">Reference proteome</keyword>
<evidence type="ECO:0000313" key="2">
    <source>
        <dbReference type="Proteomes" id="UP000218899"/>
    </source>
</evidence>
<dbReference type="Pfam" id="PF04337">
    <property type="entry name" value="DUF480"/>
    <property type="match status" value="1"/>
</dbReference>
<name>A0A1B4V6K2_9GAMM</name>
<dbReference type="OrthoDB" id="9784785at2"/>
<organism evidence="1 2">
    <name type="scientific">Sulfurifustis variabilis</name>
    <dbReference type="NCBI Taxonomy" id="1675686"/>
    <lineage>
        <taxon>Bacteria</taxon>
        <taxon>Pseudomonadati</taxon>
        <taxon>Pseudomonadota</taxon>
        <taxon>Gammaproteobacteria</taxon>
        <taxon>Acidiferrobacterales</taxon>
        <taxon>Acidiferrobacteraceae</taxon>
        <taxon>Sulfurifustis</taxon>
    </lineage>
</organism>
<dbReference type="InterPro" id="IPR007432">
    <property type="entry name" value="DUF480"/>
</dbReference>
<protein>
    <recommendedName>
        <fullName evidence="3">DUF480 domain-containing protein</fullName>
    </recommendedName>
</protein>
<dbReference type="KEGG" id="sva:SVA_2611"/>
<dbReference type="PANTHER" id="PTHR38768:SF1">
    <property type="entry name" value="UPF0502 PROTEIN YCEH"/>
    <property type="match status" value="1"/>
</dbReference>
<dbReference type="SUPFAM" id="SSF46785">
    <property type="entry name" value="Winged helix' DNA-binding domain"/>
    <property type="match status" value="1"/>
</dbReference>
<evidence type="ECO:0000313" key="1">
    <source>
        <dbReference type="EMBL" id="BAU49159.1"/>
    </source>
</evidence>
<dbReference type="EMBL" id="AP014936">
    <property type="protein sequence ID" value="BAU49159.1"/>
    <property type="molecule type" value="Genomic_DNA"/>
</dbReference>
<proteinExistence type="predicted"/>
<dbReference type="Gene3D" id="1.10.10.10">
    <property type="entry name" value="Winged helix-like DNA-binding domain superfamily/Winged helix DNA-binding domain"/>
    <property type="match status" value="1"/>
</dbReference>
<dbReference type="PANTHER" id="PTHR38768">
    <property type="entry name" value="UPF0502 PROTEIN YCEH"/>
    <property type="match status" value="1"/>
</dbReference>
<gene>
    <name evidence="1" type="ORF">SVA_2611</name>
</gene>
<reference evidence="1 2" key="1">
    <citation type="submission" date="2015-08" db="EMBL/GenBank/DDBJ databases">
        <title>Complete genome sequence of Sulfurifustis variabilis.</title>
        <authorList>
            <person name="Miura A."/>
            <person name="Kojima H."/>
            <person name="Fukui M."/>
        </authorList>
    </citation>
    <scope>NUCLEOTIDE SEQUENCE [LARGE SCALE GENOMIC DNA]</scope>
    <source>
        <strain evidence="2">skN76</strain>
    </source>
</reference>
<evidence type="ECO:0008006" key="3">
    <source>
        <dbReference type="Google" id="ProtNLM"/>
    </source>
</evidence>
<dbReference type="RefSeq" id="WP_096461604.1">
    <property type="nucleotide sequence ID" value="NZ_AP014936.1"/>
</dbReference>